<dbReference type="InterPro" id="IPR007822">
    <property type="entry name" value="LANC-like"/>
</dbReference>
<dbReference type="EMBL" id="BJHW01000001">
    <property type="protein sequence ID" value="GDY51994.1"/>
    <property type="molecule type" value="Genomic_DNA"/>
</dbReference>
<dbReference type="PRINTS" id="PR01950">
    <property type="entry name" value="LANCSUPER"/>
</dbReference>
<protein>
    <recommendedName>
        <fullName evidence="4">Lanthionine synthetase C family protein</fullName>
    </recommendedName>
</protein>
<dbReference type="SMART" id="SM01260">
    <property type="entry name" value="LANC_like"/>
    <property type="match status" value="1"/>
</dbReference>
<dbReference type="OrthoDB" id="1882482at2"/>
<dbReference type="Pfam" id="PF05147">
    <property type="entry name" value="LANC_like"/>
    <property type="match status" value="1"/>
</dbReference>
<evidence type="ECO:0000313" key="3">
    <source>
        <dbReference type="Proteomes" id="UP000301309"/>
    </source>
</evidence>
<organism evidence="2 3">
    <name type="scientific">Streptomyces violaceusniger</name>
    <dbReference type="NCBI Taxonomy" id="68280"/>
    <lineage>
        <taxon>Bacteria</taxon>
        <taxon>Bacillati</taxon>
        <taxon>Actinomycetota</taxon>
        <taxon>Actinomycetes</taxon>
        <taxon>Kitasatosporales</taxon>
        <taxon>Streptomycetaceae</taxon>
        <taxon>Streptomyces</taxon>
        <taxon>Streptomyces violaceusniger group</taxon>
    </lineage>
</organism>
<accession>A0A4D4KUY6</accession>
<keyword evidence="1" id="KW-0862">Zinc</keyword>
<proteinExistence type="predicted"/>
<keyword evidence="1" id="KW-0479">Metal-binding</keyword>
<evidence type="ECO:0008006" key="4">
    <source>
        <dbReference type="Google" id="ProtNLM"/>
    </source>
</evidence>
<evidence type="ECO:0000256" key="1">
    <source>
        <dbReference type="PIRSR" id="PIRSR607822-1"/>
    </source>
</evidence>
<comment type="caution">
    <text evidence="2">The sequence shown here is derived from an EMBL/GenBank/DDBJ whole genome shotgun (WGS) entry which is preliminary data.</text>
</comment>
<reference evidence="2 3" key="1">
    <citation type="journal article" date="2020" name="Int. J. Syst. Evol. Microbiol.">
        <title>Reclassification of Streptomyces castelarensis and Streptomyces sporoclivatus as later heterotypic synonyms of Streptomyces antimycoticus.</title>
        <authorList>
            <person name="Komaki H."/>
            <person name="Tamura T."/>
        </authorList>
    </citation>
    <scope>NUCLEOTIDE SEQUENCE [LARGE SCALE GENOMIC DNA]</scope>
    <source>
        <strain evidence="2 3">NBRC 13459</strain>
    </source>
</reference>
<dbReference type="RefSeq" id="WP_137977088.1">
    <property type="nucleotide sequence ID" value="NZ_BAAASO010000029.1"/>
</dbReference>
<feature type="binding site" evidence="1">
    <location>
        <position position="342"/>
    </location>
    <ligand>
        <name>Zn(2+)</name>
        <dbReference type="ChEBI" id="CHEBI:29105"/>
    </ligand>
</feature>
<dbReference type="GO" id="GO:0046872">
    <property type="term" value="F:metal ion binding"/>
    <property type="evidence" value="ECO:0007669"/>
    <property type="project" value="UniProtKB-KW"/>
</dbReference>
<keyword evidence="3" id="KW-1185">Reference proteome</keyword>
<dbReference type="InterPro" id="IPR033889">
    <property type="entry name" value="LanC"/>
</dbReference>
<gene>
    <name evidence="2" type="ORF">SVIO_026170</name>
</gene>
<dbReference type="SUPFAM" id="SSF158745">
    <property type="entry name" value="LanC-like"/>
    <property type="match status" value="1"/>
</dbReference>
<dbReference type="AlphaFoldDB" id="A0A4D4KUY6"/>
<dbReference type="PRINTS" id="PR01955">
    <property type="entry name" value="LANCFRANKIA"/>
</dbReference>
<dbReference type="Gene3D" id="1.50.10.20">
    <property type="match status" value="1"/>
</dbReference>
<sequence length="439" mass="46687">MTAAPSTRGDLGTVVAEVTARIREHIADPQVFATTQGLAHGPAGAALLLSEASRRDTALRKSVHALLAAAATTAADPDLGLLTGLGGLGFTVKHATRSPQDYATLRTRIDAALRNGLAELLDAEHPRIEAGAPGARRDRFDAVFGVTGIGRYFLAEPSDPAAVRDVLHHLVTLTEPVRDPGYGELGRLPGWFSPPWPEGMGRNSREWVLDLGLAHGVAGPLALLSLCWTRGIRVPDQETAIRRIAQWLMSWRQGDENTGPWWPKTVSAAQERAAERPALKRGPGAGGRPSWCYGTPGIARALHLAGTALGEEEWIRGAADAMRAVFTSPDRMRGMDDPGLCHGLAGLLQITGRMADELEDPSLAARADELAEQLCARFTPGSAFGFPTVLLYADRPQPLDSPTFLEGAAGVALALHERIAPPTGDHAGELSWDAALMLS</sequence>
<feature type="binding site" evidence="1">
    <location>
        <position position="292"/>
    </location>
    <ligand>
        <name>Zn(2+)</name>
        <dbReference type="ChEBI" id="CHEBI:29105"/>
    </ligand>
</feature>
<dbReference type="Proteomes" id="UP000301309">
    <property type="component" value="Unassembled WGS sequence"/>
</dbReference>
<feature type="binding site" evidence="1">
    <location>
        <position position="341"/>
    </location>
    <ligand>
        <name>Zn(2+)</name>
        <dbReference type="ChEBI" id="CHEBI:29105"/>
    </ligand>
</feature>
<name>A0A4D4KUY6_STRVO</name>
<dbReference type="CDD" id="cd04793">
    <property type="entry name" value="LanC"/>
    <property type="match status" value="1"/>
</dbReference>
<evidence type="ECO:0000313" key="2">
    <source>
        <dbReference type="EMBL" id="GDY51994.1"/>
    </source>
</evidence>
<dbReference type="GO" id="GO:0031179">
    <property type="term" value="P:peptide modification"/>
    <property type="evidence" value="ECO:0007669"/>
    <property type="project" value="InterPro"/>
</dbReference>